<dbReference type="AlphaFoldDB" id="A0A6B2EFD0"/>
<feature type="signal peptide" evidence="2">
    <location>
        <begin position="1"/>
        <end position="21"/>
    </location>
</feature>
<proteinExistence type="predicted"/>
<feature type="compositionally biased region" description="Basic residues" evidence="1">
    <location>
        <begin position="78"/>
        <end position="87"/>
    </location>
</feature>
<evidence type="ECO:0000256" key="1">
    <source>
        <dbReference type="SAM" id="MobiDB-lite"/>
    </source>
</evidence>
<accession>A0A6B2EFD0</accession>
<evidence type="ECO:0000256" key="2">
    <source>
        <dbReference type="SAM" id="SignalP"/>
    </source>
</evidence>
<feature type="compositionally biased region" description="Low complexity" evidence="1">
    <location>
        <begin position="152"/>
        <end position="172"/>
    </location>
</feature>
<feature type="compositionally biased region" description="Polar residues" evidence="1">
    <location>
        <begin position="246"/>
        <end position="260"/>
    </location>
</feature>
<feature type="region of interest" description="Disordered" evidence="1">
    <location>
        <begin position="76"/>
        <end position="108"/>
    </location>
</feature>
<feature type="region of interest" description="Disordered" evidence="1">
    <location>
        <begin position="150"/>
        <end position="172"/>
    </location>
</feature>
<sequence length="260" mass="29891">MARLNHLVIFALLSLVTLSHSRVIYKRYRKVVPPKRPHVKQVEEIFEVFHTHQRPPMYGHSEAFINGFLAHDYDPKKFKTHGGKRPRPLQPTKPTETPVDKEMTSTTQKAIHPDVEVSVPNWDIEVETVGPDGWDDKTTSTRSWWDIVRDPTTTTEEATTTEETTTTEEATTTQAVVPPWIMVTSEPETTTNSTTTEEAQEDTDDSEYHYTDEGEASDEFYTENNEDDEKAEGSEEDLTYDDQNYENDQPSSTTEFNWWG</sequence>
<protein>
    <submittedName>
        <fullName evidence="3">Putative peptidase m23</fullName>
    </submittedName>
</protein>
<reference evidence="3" key="1">
    <citation type="submission" date="2019-10" db="EMBL/GenBank/DDBJ databases">
        <title>Short sand fly seasons in Tbilisi, Georgia, hinder development of host immunity to saliva of the visceral leishmaniasis vector Phlebotomus kandelakii.</title>
        <authorList>
            <person name="Oliveira F."/>
            <person name="Giorgobiani E."/>
            <person name="Guimaraes-Costa A.B."/>
            <person name="Abdeladhim M."/>
            <person name="Oristian J."/>
            <person name="Tskhvaradze L."/>
            <person name="Tsertsvadze N."/>
            <person name="Zakalashvili M."/>
            <person name="Valenzuela J.G."/>
            <person name="Kamhawi S."/>
        </authorList>
    </citation>
    <scope>NUCLEOTIDE SEQUENCE</scope>
    <source>
        <strain evidence="3">Wild-capture in Tbilisi</strain>
        <tissue evidence="3">Salivary glands</tissue>
    </source>
</reference>
<name>A0A6B2EFD0_9DIPT</name>
<feature type="region of interest" description="Disordered" evidence="1">
    <location>
        <begin position="184"/>
        <end position="260"/>
    </location>
</feature>
<feature type="compositionally biased region" description="Low complexity" evidence="1">
    <location>
        <begin position="184"/>
        <end position="197"/>
    </location>
</feature>
<feature type="chain" id="PRO_5025691388" evidence="2">
    <location>
        <begin position="22"/>
        <end position="260"/>
    </location>
</feature>
<dbReference type="EMBL" id="GIFK01003370">
    <property type="protein sequence ID" value="NBJ61073.1"/>
    <property type="molecule type" value="Transcribed_RNA"/>
</dbReference>
<organism evidence="3">
    <name type="scientific">Phlebotomus kandelakii</name>
    <dbReference type="NCBI Taxonomy" id="1109342"/>
    <lineage>
        <taxon>Eukaryota</taxon>
        <taxon>Metazoa</taxon>
        <taxon>Ecdysozoa</taxon>
        <taxon>Arthropoda</taxon>
        <taxon>Hexapoda</taxon>
        <taxon>Insecta</taxon>
        <taxon>Pterygota</taxon>
        <taxon>Neoptera</taxon>
        <taxon>Endopterygota</taxon>
        <taxon>Diptera</taxon>
        <taxon>Nematocera</taxon>
        <taxon>Psychodoidea</taxon>
        <taxon>Psychodidae</taxon>
        <taxon>Phlebotomus</taxon>
        <taxon>Larroussius</taxon>
    </lineage>
</organism>
<feature type="compositionally biased region" description="Acidic residues" evidence="1">
    <location>
        <begin position="213"/>
        <end position="245"/>
    </location>
</feature>
<keyword evidence="2" id="KW-0732">Signal</keyword>
<evidence type="ECO:0000313" key="3">
    <source>
        <dbReference type="EMBL" id="NBJ61073.1"/>
    </source>
</evidence>